<sequence length="543" mass="63112">MSDGYVTMSDIAKKTGISRKVCMERWHAICSQYELNEKLFLKPMTQVNQIGLFKPHDGIGNTEELLMMLIQEWGNKPFASTVNQINDEEYPELIDRHSSKQGEPKELEKYYNFLEGLLKHVDHMHDEKVFHYIQSSDAYRRAYFDIKSKPLIRKKFEQVLVAANDLSGDRLKDLDLIISDQLDKLLVAVYGLKQEQQANPKRTLDDFKSKRSAESLDTEIATALNYSVNLDYMRRIDAIKNSDSEDNAYLVNILVKKMSEPEMNRLTSAKEINFIWKRYEPEIETGLEINADDYKRESRQSASDIPSTLDLVKWLLAPTTIKNDNLYLDGFNDFDKLIDKNNGLRSENTHDWFAKNEEVVRRCYQEMLDFIDTLPKDSEVRDEVREIQLRFVNLLRNLLGINRQPEFVYGDSLIHLLELSGMQPYKLYPVNVDIDGRQPRIITEYLQSIYQSIDAFLQIGHLNWVQEIQVGIKGALKVILIFFDQLSKGKLLKIREGRTASLQAYVQQRKMWSATVNSKIPDYMVKSLNDVEISGIAIDRHKN</sequence>
<keyword evidence="2" id="KW-1185">Reference proteome</keyword>
<dbReference type="RefSeq" id="WP_103127146.1">
    <property type="nucleotide sequence ID" value="NZ_BDOR01000014.1"/>
</dbReference>
<dbReference type="Proteomes" id="UP000236162">
    <property type="component" value="Unassembled WGS sequence"/>
</dbReference>
<comment type="caution">
    <text evidence="1">The sequence shown here is derived from an EMBL/GenBank/DDBJ whole genome shotgun (WGS) entry which is preliminary data.</text>
</comment>
<accession>A0ABQ0NCK7</accession>
<protein>
    <submittedName>
        <fullName evidence="1">Uncharacterized protein</fullName>
    </submittedName>
</protein>
<name>A0ABQ0NCK7_9LACO</name>
<organism evidence="1 2">
    <name type="scientific">Lactiplantibacillus paraplantarum</name>
    <dbReference type="NCBI Taxonomy" id="60520"/>
    <lineage>
        <taxon>Bacteria</taxon>
        <taxon>Bacillati</taxon>
        <taxon>Bacillota</taxon>
        <taxon>Bacilli</taxon>
        <taxon>Lactobacillales</taxon>
        <taxon>Lactobacillaceae</taxon>
        <taxon>Lactiplantibacillus</taxon>
    </lineage>
</organism>
<reference evidence="1 2" key="1">
    <citation type="submission" date="2017-04" db="EMBL/GenBank/DDBJ databases">
        <title>In vitro and in silico characterization of Lactobacillus paraplantarum D2-1, a starter culture for soymilk fermentation.</title>
        <authorList>
            <person name="Endo A."/>
            <person name="Sasaki F."/>
            <person name="Maeno S."/>
            <person name="Kanesaki Y."/>
            <person name="Kubota E."/>
            <person name="Torres G.A."/>
            <person name="Tomita S."/>
            <person name="Nakagawa J."/>
        </authorList>
    </citation>
    <scope>NUCLEOTIDE SEQUENCE [LARGE SCALE GENOMIC DNA]</scope>
    <source>
        <strain evidence="1 2">D2-1</strain>
    </source>
</reference>
<dbReference type="EMBL" id="BDOR01000014">
    <property type="protein sequence ID" value="GBF02752.1"/>
    <property type="molecule type" value="Genomic_DNA"/>
</dbReference>
<evidence type="ECO:0000313" key="2">
    <source>
        <dbReference type="Proteomes" id="UP000236162"/>
    </source>
</evidence>
<gene>
    <name evidence="1" type="ORF">LPPLD21_02302</name>
</gene>
<proteinExistence type="predicted"/>
<evidence type="ECO:0000313" key="1">
    <source>
        <dbReference type="EMBL" id="GBF02752.1"/>
    </source>
</evidence>